<evidence type="ECO:0000256" key="3">
    <source>
        <dbReference type="ARBA" id="ARBA00012697"/>
    </source>
</evidence>
<evidence type="ECO:0000256" key="4">
    <source>
        <dbReference type="ARBA" id="ARBA00022679"/>
    </source>
</evidence>
<dbReference type="HOGENOM" id="CLU_024773_0_0_12"/>
<proteinExistence type="inferred from homology"/>
<dbReference type="EC" id="2.3.1.1" evidence="3"/>
<evidence type="ECO:0000313" key="8">
    <source>
        <dbReference type="EMBL" id="AEJ20102.1"/>
    </source>
</evidence>
<keyword evidence="5 8" id="KW-0012">Acyltransferase</keyword>
<dbReference type="InterPro" id="IPR000182">
    <property type="entry name" value="GNAT_dom"/>
</dbReference>
<dbReference type="InterPro" id="IPR016181">
    <property type="entry name" value="Acyl_CoA_acyltransferase"/>
</dbReference>
<dbReference type="AlphaFoldDB" id="F8EXT8"/>
<dbReference type="SUPFAM" id="SSF55729">
    <property type="entry name" value="Acyl-CoA N-acyltransferases (Nat)"/>
    <property type="match status" value="1"/>
</dbReference>
<dbReference type="InterPro" id="IPR001048">
    <property type="entry name" value="Asp/Glu/Uridylate_kinase"/>
</dbReference>
<dbReference type="PANTHER" id="PTHR30602:SF12">
    <property type="entry name" value="AMINO-ACID ACETYLTRANSFERASE NAGS1, CHLOROPLASTIC-RELATED"/>
    <property type="match status" value="1"/>
</dbReference>
<dbReference type="Gene3D" id="3.40.1160.10">
    <property type="entry name" value="Acetylglutamate kinase-like"/>
    <property type="match status" value="1"/>
</dbReference>
<dbReference type="Pfam" id="PF00583">
    <property type="entry name" value="Acetyltransf_1"/>
    <property type="match status" value="1"/>
</dbReference>
<dbReference type="GO" id="GO:0005737">
    <property type="term" value="C:cytoplasm"/>
    <property type="evidence" value="ECO:0007669"/>
    <property type="project" value="InterPro"/>
</dbReference>
<dbReference type="GO" id="GO:0004042">
    <property type="term" value="F:L-glutamate N-acetyltransferase activity"/>
    <property type="evidence" value="ECO:0007669"/>
    <property type="project" value="InterPro"/>
</dbReference>
<dbReference type="InterPro" id="IPR036393">
    <property type="entry name" value="AceGlu_kinase-like_sf"/>
</dbReference>
<keyword evidence="4 8" id="KW-0808">Transferase</keyword>
<accession>F8EXT8</accession>
<reference evidence="9" key="1">
    <citation type="journal article" date="2013" name="Stand. Genomic Sci.">
        <title>Genome sequence of the thermophilic fresh-water bacterium Spirochaeta caldaria type strain (H1(T)), reclassification of Spirochaeta caldaria, Spirochaeta stenostrepta, and Spirochaeta zuelzerae in the genus Treponema as Treponema caldaria comb. nov., Treponema stenostrepta comb. nov., and Treponema zuelzerae comb. nov., and emendation of the genus Treponema.</title>
        <authorList>
            <person name="Abt B."/>
            <person name="Goker M."/>
            <person name="Scheuner C."/>
            <person name="Han C."/>
            <person name="Lu M."/>
            <person name="Misra M."/>
            <person name="Lapidus A."/>
            <person name="Nolan M."/>
            <person name="Lucas S."/>
            <person name="Hammon N."/>
            <person name="Deshpande S."/>
            <person name="Cheng J.F."/>
            <person name="Tapia R."/>
            <person name="Goodwin L.A."/>
            <person name="Pitluck S."/>
            <person name="Liolios K."/>
            <person name="Pagani I."/>
            <person name="Ivanova N."/>
            <person name="Mavromatis K."/>
            <person name="Mikhailova N."/>
            <person name="Huntemann M."/>
            <person name="Pati A."/>
            <person name="Chen A."/>
            <person name="Palaniappan K."/>
            <person name="Land M."/>
            <person name="Hauser L."/>
            <person name="Jeffries C.D."/>
            <person name="Rohde M."/>
            <person name="Spring S."/>
            <person name="Gronow S."/>
            <person name="Detter J.C."/>
            <person name="Bristow J."/>
            <person name="Eisen J.A."/>
            <person name="Markowitz V."/>
            <person name="Hugenholtz P."/>
            <person name="Kyrpides N.C."/>
            <person name="Woyke T."/>
            <person name="Klenk H.P."/>
        </authorList>
    </citation>
    <scope>NUCLEOTIDE SEQUENCE</scope>
    <source>
        <strain evidence="9">ATCC 51460 / DSM 7334 / H1</strain>
    </source>
</reference>
<evidence type="ECO:0000313" key="9">
    <source>
        <dbReference type="Proteomes" id="UP000000503"/>
    </source>
</evidence>
<dbReference type="eggNOG" id="COG0548">
    <property type="taxonomic scope" value="Bacteria"/>
</dbReference>
<dbReference type="Gene3D" id="3.40.630.30">
    <property type="match status" value="1"/>
</dbReference>
<dbReference type="KEGG" id="scd:Spica_1973"/>
<comment type="similarity">
    <text evidence="2">Belongs to the acetyltransferase family. ArgA subfamily.</text>
</comment>
<dbReference type="PIRSF" id="PIRSF000423">
    <property type="entry name" value="ArgA"/>
    <property type="match status" value="1"/>
</dbReference>
<comment type="pathway">
    <text evidence="1">Amino-acid biosynthesis; L-arginine biosynthesis; N(2)-acetyl-L-ornithine from L-glutamate: step 1/4.</text>
</comment>
<sequence length="440" mass="49373">METDNRSQVDLIREAFYYQSRFDGTTMVFKIDFPVTEDQQFKYLMKDLALLAQTGIRIVIVPGAKEWIDAVLKEYDIESVYEGSVRITTEDAIPFVKMAAFEVATRYMTELSASRVDAVIGNFVRARGIGVVNGRDFAHSGMVDKIQIESLKKLMDLGMVPILPCIGWSPAGKPYNLPSDEIALAACQALGAVKFFIVSNRPGISTETCSIPESVVSGSSNRIARLTPQEAEEIIKLNEKKADEPALKELALAIRASRLGVERVHIVNSREEGAVLRELFSNLGVGTMVYADEYESIRPLQASDVAEVLRLMGPLMEKGILLQRNAEQILERKDDYVVYEVDGSVHACGALHDWGEAQGEIAALATDPHYTDLGLGRRIVGYLIDRARKRSFRRVFVLTTRTHDWFEYLGFREIPVGELPEKKRKVYNQERRSKVFALDL</sequence>
<dbReference type="Proteomes" id="UP000000503">
    <property type="component" value="Chromosome"/>
</dbReference>
<feature type="domain" description="N-acetyltransferase" evidence="7">
    <location>
        <begin position="295"/>
        <end position="433"/>
    </location>
</feature>
<dbReference type="PANTHER" id="PTHR30602">
    <property type="entry name" value="AMINO-ACID ACETYLTRANSFERASE"/>
    <property type="match status" value="1"/>
</dbReference>
<dbReference type="UniPathway" id="UPA00068">
    <property type="reaction ID" value="UER00106"/>
</dbReference>
<dbReference type="OrthoDB" id="9802238at2"/>
<dbReference type="EMBL" id="CP002868">
    <property type="protein sequence ID" value="AEJ20102.1"/>
    <property type="molecule type" value="Genomic_DNA"/>
</dbReference>
<evidence type="ECO:0000256" key="1">
    <source>
        <dbReference type="ARBA" id="ARBA00004925"/>
    </source>
</evidence>
<dbReference type="GO" id="GO:0006526">
    <property type="term" value="P:L-arginine biosynthetic process"/>
    <property type="evidence" value="ECO:0007669"/>
    <property type="project" value="UniProtKB-UniPathway"/>
</dbReference>
<evidence type="ECO:0000256" key="2">
    <source>
        <dbReference type="ARBA" id="ARBA00009145"/>
    </source>
</evidence>
<keyword evidence="9" id="KW-1185">Reference proteome</keyword>
<dbReference type="RefSeq" id="WP_013969392.1">
    <property type="nucleotide sequence ID" value="NC_015732.1"/>
</dbReference>
<evidence type="ECO:0000256" key="5">
    <source>
        <dbReference type="ARBA" id="ARBA00023315"/>
    </source>
</evidence>
<gene>
    <name evidence="8" type="ordered locus">Spica_1973</name>
</gene>
<dbReference type="Pfam" id="PF00696">
    <property type="entry name" value="AA_kinase"/>
    <property type="match status" value="1"/>
</dbReference>
<name>F8EXT8_GRAC1</name>
<dbReference type="NCBIfam" id="TIGR01890">
    <property type="entry name" value="N-Ac-Glu-synth"/>
    <property type="match status" value="1"/>
</dbReference>
<dbReference type="PROSITE" id="PS51186">
    <property type="entry name" value="GNAT"/>
    <property type="match status" value="1"/>
</dbReference>
<dbReference type="STRING" id="744872.Spica_1973"/>
<evidence type="ECO:0000256" key="6">
    <source>
        <dbReference type="ARBA" id="ARBA00048372"/>
    </source>
</evidence>
<comment type="catalytic activity">
    <reaction evidence="6">
        <text>L-glutamate + acetyl-CoA = N-acetyl-L-glutamate + CoA + H(+)</text>
        <dbReference type="Rhea" id="RHEA:24292"/>
        <dbReference type="ChEBI" id="CHEBI:15378"/>
        <dbReference type="ChEBI" id="CHEBI:29985"/>
        <dbReference type="ChEBI" id="CHEBI:44337"/>
        <dbReference type="ChEBI" id="CHEBI:57287"/>
        <dbReference type="ChEBI" id="CHEBI:57288"/>
        <dbReference type="EC" id="2.3.1.1"/>
    </reaction>
</comment>
<dbReference type="NCBIfam" id="NF003641">
    <property type="entry name" value="PRK05279.1"/>
    <property type="match status" value="1"/>
</dbReference>
<dbReference type="InterPro" id="IPR010167">
    <property type="entry name" value="NH2A_AcTrfase"/>
</dbReference>
<dbReference type="eggNOG" id="COG1246">
    <property type="taxonomic scope" value="Bacteria"/>
</dbReference>
<organism evidence="8 9">
    <name type="scientific">Gracilinema caldarium (strain ATCC 51460 / DSM 7334 / H1)</name>
    <name type="common">Treponema caldarium</name>
    <dbReference type="NCBI Taxonomy" id="744872"/>
    <lineage>
        <taxon>Bacteria</taxon>
        <taxon>Pseudomonadati</taxon>
        <taxon>Spirochaetota</taxon>
        <taxon>Spirochaetia</taxon>
        <taxon>Spirochaetales</taxon>
        <taxon>Breznakiellaceae</taxon>
        <taxon>Gracilinema</taxon>
    </lineage>
</organism>
<dbReference type="HAMAP" id="MF_01105">
    <property type="entry name" value="N_acetyl_glu_synth"/>
    <property type="match status" value="1"/>
</dbReference>
<evidence type="ECO:0000259" key="7">
    <source>
        <dbReference type="PROSITE" id="PS51186"/>
    </source>
</evidence>
<dbReference type="SUPFAM" id="SSF53633">
    <property type="entry name" value="Carbamate kinase-like"/>
    <property type="match status" value="1"/>
</dbReference>
<protein>
    <recommendedName>
        <fullName evidence="3">amino-acid N-acetyltransferase</fullName>
        <ecNumber evidence="3">2.3.1.1</ecNumber>
    </recommendedName>
</protein>